<sequence length="103" mass="12096">MFYYNVDEDLTLKLLTQHNATEMFTIVDKNRDFLREWLPWIDSKKTVEDCQNSIDRWGNKYIANTAINAGIFYKGQLVGMVAFPDIDWQGKKTSFGYWLSPFA</sequence>
<evidence type="ECO:0000259" key="1">
    <source>
        <dbReference type="Pfam" id="PF13302"/>
    </source>
</evidence>
<accession>A0A927R5F1</accession>
<evidence type="ECO:0000313" key="2">
    <source>
        <dbReference type="EMBL" id="MBE1553844.1"/>
    </source>
</evidence>
<dbReference type="SUPFAM" id="SSF55729">
    <property type="entry name" value="Acyl-CoA N-acyltransferases (Nat)"/>
    <property type="match status" value="1"/>
</dbReference>
<dbReference type="EMBL" id="JADBEL010000003">
    <property type="protein sequence ID" value="MBE1553844.1"/>
    <property type="molecule type" value="Genomic_DNA"/>
</dbReference>
<dbReference type="InterPro" id="IPR000182">
    <property type="entry name" value="GNAT_dom"/>
</dbReference>
<organism evidence="2 3">
    <name type="scientific">Sporosarcina limicola</name>
    <dbReference type="NCBI Taxonomy" id="34101"/>
    <lineage>
        <taxon>Bacteria</taxon>
        <taxon>Bacillati</taxon>
        <taxon>Bacillota</taxon>
        <taxon>Bacilli</taxon>
        <taxon>Bacillales</taxon>
        <taxon>Caryophanaceae</taxon>
        <taxon>Sporosarcina</taxon>
    </lineage>
</organism>
<dbReference type="GO" id="GO:0016747">
    <property type="term" value="F:acyltransferase activity, transferring groups other than amino-acyl groups"/>
    <property type="evidence" value="ECO:0007669"/>
    <property type="project" value="InterPro"/>
</dbReference>
<gene>
    <name evidence="2" type="ORF">H4683_000918</name>
</gene>
<dbReference type="Gene3D" id="3.40.630.30">
    <property type="match status" value="1"/>
</dbReference>
<name>A0A927R5F1_9BACL</name>
<protein>
    <recommendedName>
        <fullName evidence="1">N-acetyltransferase domain-containing protein</fullName>
    </recommendedName>
</protein>
<comment type="caution">
    <text evidence="2">The sequence shown here is derived from an EMBL/GenBank/DDBJ whole genome shotgun (WGS) entry which is preliminary data.</text>
</comment>
<dbReference type="Pfam" id="PF13302">
    <property type="entry name" value="Acetyltransf_3"/>
    <property type="match status" value="1"/>
</dbReference>
<dbReference type="InterPro" id="IPR016181">
    <property type="entry name" value="Acyl_CoA_acyltransferase"/>
</dbReference>
<dbReference type="RefSeq" id="WP_192597648.1">
    <property type="nucleotide sequence ID" value="NZ_JADBEL010000003.1"/>
</dbReference>
<evidence type="ECO:0000313" key="3">
    <source>
        <dbReference type="Proteomes" id="UP000658225"/>
    </source>
</evidence>
<proteinExistence type="predicted"/>
<dbReference type="Proteomes" id="UP000658225">
    <property type="component" value="Unassembled WGS sequence"/>
</dbReference>
<feature type="domain" description="N-acetyltransferase" evidence="1">
    <location>
        <begin position="10"/>
        <end position="101"/>
    </location>
</feature>
<keyword evidence="3" id="KW-1185">Reference proteome</keyword>
<reference evidence="2" key="1">
    <citation type="submission" date="2020-10" db="EMBL/GenBank/DDBJ databases">
        <title>Genomic Encyclopedia of Type Strains, Phase IV (KMG-IV): sequencing the most valuable type-strain genomes for metagenomic binning, comparative biology and taxonomic classification.</title>
        <authorList>
            <person name="Goeker M."/>
        </authorList>
    </citation>
    <scope>NUCLEOTIDE SEQUENCE</scope>
    <source>
        <strain evidence="2">DSM 13886</strain>
    </source>
</reference>
<dbReference type="AlphaFoldDB" id="A0A927R5F1"/>